<dbReference type="EMBL" id="JSAB01000027">
    <property type="protein sequence ID" value="RNF32143.1"/>
    <property type="molecule type" value="Genomic_DNA"/>
</dbReference>
<dbReference type="Gene3D" id="3.30.1330.40">
    <property type="entry name" value="RutC-like"/>
    <property type="match status" value="1"/>
</dbReference>
<dbReference type="InterPro" id="IPR035959">
    <property type="entry name" value="RutC-like_sf"/>
</dbReference>
<dbReference type="Proteomes" id="UP000283254">
    <property type="component" value="Unassembled WGS sequence"/>
</dbReference>
<dbReference type="SUPFAM" id="SSF55298">
    <property type="entry name" value="YjgF-like"/>
    <property type="match status" value="1"/>
</dbReference>
<dbReference type="CDD" id="cd00448">
    <property type="entry name" value="YjgF_YER057c_UK114_family"/>
    <property type="match status" value="1"/>
</dbReference>
<dbReference type="PANTHER" id="PTHR11803:SF39">
    <property type="entry name" value="2-IMINOBUTANOATE_2-IMINOPROPANOATE DEAMINASE"/>
    <property type="match status" value="1"/>
</dbReference>
<dbReference type="Pfam" id="PF01042">
    <property type="entry name" value="Ribonuc_L-PSP"/>
    <property type="match status" value="1"/>
</dbReference>
<protein>
    <submittedName>
        <fullName evidence="1">Translation initiation inhibitor</fullName>
    </submittedName>
</protein>
<dbReference type="GO" id="GO:0005829">
    <property type="term" value="C:cytosol"/>
    <property type="evidence" value="ECO:0007669"/>
    <property type="project" value="TreeGrafter"/>
</dbReference>
<dbReference type="InterPro" id="IPR006175">
    <property type="entry name" value="YjgF/YER057c/UK114"/>
</dbReference>
<accession>A0A422QQ97</accession>
<comment type="caution">
    <text evidence="1">The sequence shown here is derived from an EMBL/GenBank/DDBJ whole genome shotgun (WGS) entry which is preliminary data.</text>
</comment>
<dbReference type="GO" id="GO:0019239">
    <property type="term" value="F:deaminase activity"/>
    <property type="evidence" value="ECO:0007669"/>
    <property type="project" value="TreeGrafter"/>
</dbReference>
<dbReference type="RefSeq" id="WP_123068125.1">
    <property type="nucleotide sequence ID" value="NZ_JSAB01000027.1"/>
</dbReference>
<keyword evidence="2" id="KW-1185">Reference proteome</keyword>
<evidence type="ECO:0000313" key="1">
    <source>
        <dbReference type="EMBL" id="RNF32143.1"/>
    </source>
</evidence>
<organism evidence="1 2">
    <name type="scientific">Massilia aurea</name>
    <dbReference type="NCBI Taxonomy" id="373040"/>
    <lineage>
        <taxon>Bacteria</taxon>
        <taxon>Pseudomonadati</taxon>
        <taxon>Pseudomonadota</taxon>
        <taxon>Betaproteobacteria</taxon>
        <taxon>Burkholderiales</taxon>
        <taxon>Oxalobacteraceae</taxon>
        <taxon>Telluria group</taxon>
        <taxon>Massilia</taxon>
    </lineage>
</organism>
<dbReference type="OrthoDB" id="9808943at2"/>
<evidence type="ECO:0000313" key="2">
    <source>
        <dbReference type="Proteomes" id="UP000283254"/>
    </source>
</evidence>
<dbReference type="AlphaFoldDB" id="A0A422QQ97"/>
<proteinExistence type="predicted"/>
<sequence length="135" mass="14474">MKQCITEGANLPAWSSPISHAVVAGDTCYLSGQLAIDLDGNYVPGTSLEEARRAFQNIGHVLQASGFTLKDMVFVDIAFIDLADVPQVNTLFAELFDAGRRPARTVYQAARLPYDARIKVAGVAVRTSAGHPAAR</sequence>
<dbReference type="PANTHER" id="PTHR11803">
    <property type="entry name" value="2-IMINOBUTANOATE/2-IMINOPROPANOATE DEAMINASE RIDA"/>
    <property type="match status" value="1"/>
</dbReference>
<gene>
    <name evidence="1" type="ORF">NM04_03300</name>
</gene>
<name>A0A422QQ97_9BURK</name>
<reference evidence="1" key="1">
    <citation type="submission" date="2014-10" db="EMBL/GenBank/DDBJ databases">
        <title>Massilia sp. genome.</title>
        <authorList>
            <person name="Xu B."/>
            <person name="Dai L."/>
            <person name="Huang Z."/>
        </authorList>
    </citation>
    <scope>NUCLEOTIDE SEQUENCE [LARGE SCALE GENOMIC DNA]</scope>
    <source>
        <strain evidence="1">CFS-1</strain>
    </source>
</reference>